<evidence type="ECO:0000259" key="1">
    <source>
        <dbReference type="PROSITE" id="PS51184"/>
    </source>
</evidence>
<dbReference type="Pfam" id="PF13621">
    <property type="entry name" value="Cupin_8"/>
    <property type="match status" value="1"/>
</dbReference>
<gene>
    <name evidence="2" type="ORF">K1Y79_25450</name>
</gene>
<comment type="caution">
    <text evidence="2">The sequence shown here is derived from an EMBL/GenBank/DDBJ whole genome shotgun (WGS) entry which is preliminary data.</text>
</comment>
<sequence length="291" mass="33723">MQLTSIDRVESISPEVFRKQYFEQRKPIVITGLSRSWPAYEKWTWDYFKSVVGQQTVGLYNNERAGAKTLVNGADAYILFGEYLDMVKKGPVQLRIFLFNIFHHAPQLVKDVYWPDQLASGFLKKYPMLFVGGAGSVAHMHYDIDLSHIFHTQFIGRKRVLLLENNQAPYIYRMPFTVESAASFVNWHEQLDTKQFPALDKATAYTTVLEHGDTLFMPGGYWHHMEYMDSGFAMSLRALDETLAGKLNGLYHLVGLRGMNNLLIRLAPEWWYHYKRKVARKRADRMLEVAG</sequence>
<dbReference type="EMBL" id="JAICCF010000005">
    <property type="protein sequence ID" value="MBW8687710.1"/>
    <property type="molecule type" value="Genomic_DNA"/>
</dbReference>
<dbReference type="SUPFAM" id="SSF51197">
    <property type="entry name" value="Clavaminate synthase-like"/>
    <property type="match status" value="1"/>
</dbReference>
<dbReference type="PANTHER" id="PTHR12461:SF105">
    <property type="entry name" value="HYPOXIA-INDUCIBLE FACTOR 1-ALPHA INHIBITOR"/>
    <property type="match status" value="1"/>
</dbReference>
<feature type="domain" description="JmjC" evidence="1">
    <location>
        <begin position="94"/>
        <end position="257"/>
    </location>
</feature>
<dbReference type="InterPro" id="IPR041667">
    <property type="entry name" value="Cupin_8"/>
</dbReference>
<dbReference type="Gene3D" id="2.60.120.650">
    <property type="entry name" value="Cupin"/>
    <property type="match status" value="1"/>
</dbReference>
<dbReference type="PANTHER" id="PTHR12461">
    <property type="entry name" value="HYPOXIA-INDUCIBLE FACTOR 1 ALPHA INHIBITOR-RELATED"/>
    <property type="match status" value="1"/>
</dbReference>
<dbReference type="InterPro" id="IPR003347">
    <property type="entry name" value="JmjC_dom"/>
</dbReference>
<organism evidence="2 3">
    <name type="scientific">Chitinophaga rhizophila</name>
    <dbReference type="NCBI Taxonomy" id="2866212"/>
    <lineage>
        <taxon>Bacteria</taxon>
        <taxon>Pseudomonadati</taxon>
        <taxon>Bacteroidota</taxon>
        <taxon>Chitinophagia</taxon>
        <taxon>Chitinophagales</taxon>
        <taxon>Chitinophagaceae</taxon>
        <taxon>Chitinophaga</taxon>
    </lineage>
</organism>
<dbReference type="RefSeq" id="WP_220253034.1">
    <property type="nucleotide sequence ID" value="NZ_JAICCF010000005.1"/>
</dbReference>
<accession>A0ABS7GKR5</accession>
<evidence type="ECO:0000313" key="3">
    <source>
        <dbReference type="Proteomes" id="UP000812961"/>
    </source>
</evidence>
<dbReference type="PROSITE" id="PS51184">
    <property type="entry name" value="JMJC"/>
    <property type="match status" value="1"/>
</dbReference>
<keyword evidence="3" id="KW-1185">Reference proteome</keyword>
<name>A0ABS7GKR5_9BACT</name>
<proteinExistence type="predicted"/>
<evidence type="ECO:0000313" key="2">
    <source>
        <dbReference type="EMBL" id="MBW8687710.1"/>
    </source>
</evidence>
<protein>
    <submittedName>
        <fullName evidence="2">Cupin-like domain-containing protein</fullName>
    </submittedName>
</protein>
<dbReference type="Proteomes" id="UP000812961">
    <property type="component" value="Unassembled WGS sequence"/>
</dbReference>
<reference evidence="2 3" key="1">
    <citation type="submission" date="2021-08" db="EMBL/GenBank/DDBJ databases">
        <title>The genome sequence of Chitinophaga sp. B61.</title>
        <authorList>
            <person name="Zhang X."/>
        </authorList>
    </citation>
    <scope>NUCLEOTIDE SEQUENCE [LARGE SCALE GENOMIC DNA]</scope>
    <source>
        <strain evidence="2 3">B61</strain>
    </source>
</reference>